<accession>A0A8H7R813</accession>
<protein>
    <submittedName>
        <fullName evidence="2">Uncharacterized protein</fullName>
    </submittedName>
</protein>
<sequence length="266" mass="30454">MSVIQLEQDFPIGFAEDRNQLEDTTEFYVEWLDNNSEFPGLAASSLNNANLNGGNWELLQRKELNDEDNIVEEDEGAWSKINTSEQHPLYAQVAEKNAVELQPTKRRIQPLWPITSHTNINEKKQDAINEDDYNDDLGAELIDAHKAQSRRANRMTKLRNFHDLRTIDVHVEGVFRLATSHKGTTDVTWLPYDTSNQDLIISYQGNNLLNLNLNTKSQALRYSARFKHNVKKFSFKSAYSTSSGTKHPAFPDSGEYSVHSQITKRK</sequence>
<feature type="region of interest" description="Disordered" evidence="1">
    <location>
        <begin position="239"/>
        <end position="266"/>
    </location>
</feature>
<dbReference type="Proteomes" id="UP000650833">
    <property type="component" value="Unassembled WGS sequence"/>
</dbReference>
<dbReference type="OrthoDB" id="2250284at2759"/>
<keyword evidence="3" id="KW-1185">Reference proteome</keyword>
<name>A0A8H7R813_9FUNG</name>
<reference evidence="2" key="1">
    <citation type="submission" date="2020-12" db="EMBL/GenBank/DDBJ databases">
        <title>Metabolic potential, ecology and presence of endohyphal bacteria is reflected in genomic diversity of Mucoromycotina.</title>
        <authorList>
            <person name="Muszewska A."/>
            <person name="Okrasinska A."/>
            <person name="Steczkiewicz K."/>
            <person name="Drgas O."/>
            <person name="Orlowska M."/>
            <person name="Perlinska-Lenart U."/>
            <person name="Aleksandrzak-Piekarczyk T."/>
            <person name="Szatraj K."/>
            <person name="Zielenkiewicz U."/>
            <person name="Pilsyk S."/>
            <person name="Malc E."/>
            <person name="Mieczkowski P."/>
            <person name="Kruszewska J.S."/>
            <person name="Biernat P."/>
            <person name="Pawlowska J."/>
        </authorList>
    </citation>
    <scope>NUCLEOTIDE SEQUENCE</scope>
    <source>
        <strain evidence="2">CBS 226.32</strain>
    </source>
</reference>
<evidence type="ECO:0000313" key="3">
    <source>
        <dbReference type="Proteomes" id="UP000650833"/>
    </source>
</evidence>
<evidence type="ECO:0000256" key="1">
    <source>
        <dbReference type="SAM" id="MobiDB-lite"/>
    </source>
</evidence>
<dbReference type="AlphaFoldDB" id="A0A8H7R813"/>
<gene>
    <name evidence="2" type="ORF">INT46_005369</name>
</gene>
<proteinExistence type="predicted"/>
<organism evidence="2 3">
    <name type="scientific">Mucor plumbeus</name>
    <dbReference type="NCBI Taxonomy" id="97098"/>
    <lineage>
        <taxon>Eukaryota</taxon>
        <taxon>Fungi</taxon>
        <taxon>Fungi incertae sedis</taxon>
        <taxon>Mucoromycota</taxon>
        <taxon>Mucoromycotina</taxon>
        <taxon>Mucoromycetes</taxon>
        <taxon>Mucorales</taxon>
        <taxon>Mucorineae</taxon>
        <taxon>Mucoraceae</taxon>
        <taxon>Mucor</taxon>
    </lineage>
</organism>
<dbReference type="EMBL" id="JAEPRC010000184">
    <property type="protein sequence ID" value="KAG2204943.1"/>
    <property type="molecule type" value="Genomic_DNA"/>
</dbReference>
<comment type="caution">
    <text evidence="2">The sequence shown here is derived from an EMBL/GenBank/DDBJ whole genome shotgun (WGS) entry which is preliminary data.</text>
</comment>
<evidence type="ECO:0000313" key="2">
    <source>
        <dbReference type="EMBL" id="KAG2204943.1"/>
    </source>
</evidence>